<protein>
    <recommendedName>
        <fullName evidence="3">Head-to-tail stopper</fullName>
    </recommendedName>
</protein>
<evidence type="ECO:0000313" key="1">
    <source>
        <dbReference type="EMBL" id="MBS4103970.1"/>
    </source>
</evidence>
<name>A0ABS5NI50_TSUPA</name>
<evidence type="ECO:0000313" key="2">
    <source>
        <dbReference type="Proteomes" id="UP000676853"/>
    </source>
</evidence>
<keyword evidence="2" id="KW-1185">Reference proteome</keyword>
<gene>
    <name evidence="1" type="ORF">KFZ73_22345</name>
</gene>
<proteinExistence type="predicted"/>
<evidence type="ECO:0008006" key="3">
    <source>
        <dbReference type="Google" id="ProtNLM"/>
    </source>
</evidence>
<accession>A0ABS5NI50</accession>
<sequence>MSLLNRGRETVTVYPEVATVDQDGNTVLRPSAVGVIYRAAIQPMTSTEDTANAESASAVAGELTVSRHRMRLVGYPGVLGAKSQIEWDGKRYAMFGEARVYNGSSRTGHVDYVIVRR</sequence>
<dbReference type="EMBL" id="JAGXOE010000094">
    <property type="protein sequence ID" value="MBS4103970.1"/>
    <property type="molecule type" value="Genomic_DNA"/>
</dbReference>
<dbReference type="Proteomes" id="UP000676853">
    <property type="component" value="Unassembled WGS sequence"/>
</dbReference>
<reference evidence="1 2" key="1">
    <citation type="submission" date="2021-04" db="EMBL/GenBank/DDBJ databases">
        <title>Whole genome sequence analysis of a thiophenic sulfur metabolizing bacteria.</title>
        <authorList>
            <person name="Akhtar N."/>
            <person name="Akram J."/>
            <person name="Aslam A."/>
        </authorList>
    </citation>
    <scope>NUCLEOTIDE SEQUENCE [LARGE SCALE GENOMIC DNA]</scope>
    <source>
        <strain evidence="1 2">3OW</strain>
    </source>
</reference>
<organism evidence="1 2">
    <name type="scientific">Tsukamurella paurometabola</name>
    <name type="common">Corynebacterium paurometabolum</name>
    <dbReference type="NCBI Taxonomy" id="2061"/>
    <lineage>
        <taxon>Bacteria</taxon>
        <taxon>Bacillati</taxon>
        <taxon>Actinomycetota</taxon>
        <taxon>Actinomycetes</taxon>
        <taxon>Mycobacteriales</taxon>
        <taxon>Tsukamurellaceae</taxon>
        <taxon>Tsukamurella</taxon>
    </lineage>
</organism>
<dbReference type="RefSeq" id="WP_212555130.1">
    <property type="nucleotide sequence ID" value="NZ_JAGXOE010000094.1"/>
</dbReference>
<comment type="caution">
    <text evidence="1">The sequence shown here is derived from an EMBL/GenBank/DDBJ whole genome shotgun (WGS) entry which is preliminary data.</text>
</comment>